<evidence type="ECO:0000313" key="2">
    <source>
        <dbReference type="Proteomes" id="UP000821865"/>
    </source>
</evidence>
<protein>
    <submittedName>
        <fullName evidence="1">Uncharacterized protein</fullName>
    </submittedName>
</protein>
<comment type="caution">
    <text evidence="1">The sequence shown here is derived from an EMBL/GenBank/DDBJ whole genome shotgun (WGS) entry which is preliminary data.</text>
</comment>
<gene>
    <name evidence="1" type="ORF">HPB49_024381</name>
</gene>
<sequence length="136" mass="15600">MCTPFKEEDAWRLTACRHRGIVYIHDHPTKDEIHEYVKERSTKNLDRMTYWGVKFHRSMTTPEPGVGPKENELVREGDTYNAVLRGQLGSHSLLMATEVKAVDPSVKCQSGSTAGYVEFKTNRKCSTAWHHSKFCK</sequence>
<dbReference type="EMBL" id="CM023477">
    <property type="protein sequence ID" value="KAH7938481.1"/>
    <property type="molecule type" value="Genomic_DNA"/>
</dbReference>
<name>A0ACB8CC83_DERSI</name>
<evidence type="ECO:0000313" key="1">
    <source>
        <dbReference type="EMBL" id="KAH7938481.1"/>
    </source>
</evidence>
<reference evidence="1" key="1">
    <citation type="submission" date="2020-05" db="EMBL/GenBank/DDBJ databases">
        <title>Large-scale comparative analyses of tick genomes elucidate their genetic diversity and vector capacities.</title>
        <authorList>
            <person name="Jia N."/>
            <person name="Wang J."/>
            <person name="Shi W."/>
            <person name="Du L."/>
            <person name="Sun Y."/>
            <person name="Zhan W."/>
            <person name="Jiang J."/>
            <person name="Wang Q."/>
            <person name="Zhang B."/>
            <person name="Ji P."/>
            <person name="Sakyi L.B."/>
            <person name="Cui X."/>
            <person name="Yuan T."/>
            <person name="Jiang B."/>
            <person name="Yang W."/>
            <person name="Lam T.T.-Y."/>
            <person name="Chang Q."/>
            <person name="Ding S."/>
            <person name="Wang X."/>
            <person name="Zhu J."/>
            <person name="Ruan X."/>
            <person name="Zhao L."/>
            <person name="Wei J."/>
            <person name="Que T."/>
            <person name="Du C."/>
            <person name="Cheng J."/>
            <person name="Dai P."/>
            <person name="Han X."/>
            <person name="Huang E."/>
            <person name="Gao Y."/>
            <person name="Liu J."/>
            <person name="Shao H."/>
            <person name="Ye R."/>
            <person name="Li L."/>
            <person name="Wei W."/>
            <person name="Wang X."/>
            <person name="Wang C."/>
            <person name="Yang T."/>
            <person name="Huo Q."/>
            <person name="Li W."/>
            <person name="Guo W."/>
            <person name="Chen H."/>
            <person name="Zhou L."/>
            <person name="Ni X."/>
            <person name="Tian J."/>
            <person name="Zhou Y."/>
            <person name="Sheng Y."/>
            <person name="Liu T."/>
            <person name="Pan Y."/>
            <person name="Xia L."/>
            <person name="Li J."/>
            <person name="Zhao F."/>
            <person name="Cao W."/>
        </authorList>
    </citation>
    <scope>NUCLEOTIDE SEQUENCE</scope>
    <source>
        <strain evidence="1">Dsil-2018</strain>
    </source>
</reference>
<dbReference type="Proteomes" id="UP000821865">
    <property type="component" value="Chromosome 8"/>
</dbReference>
<proteinExistence type="predicted"/>
<organism evidence="1 2">
    <name type="scientific">Dermacentor silvarum</name>
    <name type="common">Tick</name>
    <dbReference type="NCBI Taxonomy" id="543639"/>
    <lineage>
        <taxon>Eukaryota</taxon>
        <taxon>Metazoa</taxon>
        <taxon>Ecdysozoa</taxon>
        <taxon>Arthropoda</taxon>
        <taxon>Chelicerata</taxon>
        <taxon>Arachnida</taxon>
        <taxon>Acari</taxon>
        <taxon>Parasitiformes</taxon>
        <taxon>Ixodida</taxon>
        <taxon>Ixodoidea</taxon>
        <taxon>Ixodidae</taxon>
        <taxon>Rhipicephalinae</taxon>
        <taxon>Dermacentor</taxon>
    </lineage>
</organism>
<keyword evidence="2" id="KW-1185">Reference proteome</keyword>
<accession>A0ACB8CC83</accession>